<dbReference type="EMBL" id="JAHMHR010000103">
    <property type="protein sequence ID" value="KAK1657127.1"/>
    <property type="molecule type" value="Genomic_DNA"/>
</dbReference>
<evidence type="ECO:0000313" key="6">
    <source>
        <dbReference type="Proteomes" id="UP001224890"/>
    </source>
</evidence>
<proteinExistence type="inferred from homology"/>
<evidence type="ECO:0000256" key="2">
    <source>
        <dbReference type="ARBA" id="ARBA00023002"/>
    </source>
</evidence>
<dbReference type="GO" id="GO:0071949">
    <property type="term" value="F:FAD binding"/>
    <property type="evidence" value="ECO:0007669"/>
    <property type="project" value="InterPro"/>
</dbReference>
<organism evidence="5 6">
    <name type="scientific">Colletotrichum godetiae</name>
    <dbReference type="NCBI Taxonomy" id="1209918"/>
    <lineage>
        <taxon>Eukaryota</taxon>
        <taxon>Fungi</taxon>
        <taxon>Dikarya</taxon>
        <taxon>Ascomycota</taxon>
        <taxon>Pezizomycotina</taxon>
        <taxon>Sordariomycetes</taxon>
        <taxon>Hypocreomycetidae</taxon>
        <taxon>Glomerellales</taxon>
        <taxon>Glomerellaceae</taxon>
        <taxon>Colletotrichum</taxon>
        <taxon>Colletotrichum acutatum species complex</taxon>
    </lineage>
</organism>
<gene>
    <name evidence="5" type="ORF">BDP55DRAFT_708953</name>
</gene>
<evidence type="ECO:0000259" key="4">
    <source>
        <dbReference type="PROSITE" id="PS51387"/>
    </source>
</evidence>
<dbReference type="InterPro" id="IPR016169">
    <property type="entry name" value="FAD-bd_PCMH_sub2"/>
</dbReference>
<comment type="caution">
    <text evidence="5">The sequence shown here is derived from an EMBL/GenBank/DDBJ whole genome shotgun (WGS) entry which is preliminary data.</text>
</comment>
<accession>A0AAJ0A8U4</accession>
<dbReference type="AlphaFoldDB" id="A0AAJ0A8U4"/>
<protein>
    <recommendedName>
        <fullName evidence="4">FAD-binding PCMH-type domain-containing protein</fullName>
    </recommendedName>
</protein>
<dbReference type="RefSeq" id="XP_060421891.1">
    <property type="nucleotide sequence ID" value="XM_060578113.1"/>
</dbReference>
<reference evidence="5" key="1">
    <citation type="submission" date="2021-06" db="EMBL/GenBank/DDBJ databases">
        <title>Comparative genomics, transcriptomics and evolutionary studies reveal genomic signatures of adaptation to plant cell wall in hemibiotrophic fungi.</title>
        <authorList>
            <consortium name="DOE Joint Genome Institute"/>
            <person name="Baroncelli R."/>
            <person name="Diaz J.F."/>
            <person name="Benocci T."/>
            <person name="Peng M."/>
            <person name="Battaglia E."/>
            <person name="Haridas S."/>
            <person name="Andreopoulos W."/>
            <person name="Labutti K."/>
            <person name="Pangilinan J."/>
            <person name="Floch G.L."/>
            <person name="Makela M.R."/>
            <person name="Henrissat B."/>
            <person name="Grigoriev I.V."/>
            <person name="Crouch J.A."/>
            <person name="De Vries R.P."/>
            <person name="Sukno S.A."/>
            <person name="Thon M.R."/>
        </authorList>
    </citation>
    <scope>NUCLEOTIDE SEQUENCE</scope>
    <source>
        <strain evidence="5">CBS 193.32</strain>
    </source>
</reference>
<feature type="chain" id="PRO_5042523313" description="FAD-binding PCMH-type domain-containing protein" evidence="3">
    <location>
        <begin position="27"/>
        <end position="590"/>
    </location>
</feature>
<feature type="domain" description="FAD-binding PCMH-type" evidence="4">
    <location>
        <begin position="129"/>
        <end position="308"/>
    </location>
</feature>
<comment type="similarity">
    <text evidence="1">Belongs to the oxygen-dependent FAD-linked oxidoreductase family.</text>
</comment>
<dbReference type="Gene3D" id="3.30.465.10">
    <property type="match status" value="2"/>
</dbReference>
<evidence type="ECO:0000256" key="1">
    <source>
        <dbReference type="ARBA" id="ARBA00005466"/>
    </source>
</evidence>
<dbReference type="Pfam" id="PF08031">
    <property type="entry name" value="BBE"/>
    <property type="match status" value="1"/>
</dbReference>
<name>A0AAJ0A8U4_9PEZI</name>
<keyword evidence="6" id="KW-1185">Reference proteome</keyword>
<keyword evidence="2" id="KW-0560">Oxidoreductase</keyword>
<dbReference type="GeneID" id="85462639"/>
<sequence>MAYYSTSRYLWRWLCFWLVLLQPGLHHLSIFVSAAATRPPCRYVPGDAGWPSASDWSHLNETVGGRLIATVLIAHVCHDPDYAEERCNSLKQQWGLPSLHVPEPAEILAPYFLNNSCDPFGSESKPCTLENYVSYSVDVRGVDDIIATVRFANKHNIRLVIKNTGHDFLGKSTGKGGLAIWTHHLNSVEVLRDYSKFYYKGPAMRLGAGAMGGDAALAASQNGYRVVAGTCSTVGIAGGFAQGGGHSLLSGIYGLGADNVLEWEVVTSDGKHVVATPNENADLYWALSGGGGGTFGVVVSMTTRVFEDGPVGRASLGFSTASTGGDENFWAAVDVFHNHLQPLVDDHGIVLTYTLGKDSLMVYVITAPNRTSDEVSLLLSPLLADLSQFGLSDQTLGFTAADAATYYEHFMSTLGPVLSNVPSNQLTSGRIISRDNMANNRTGVGRALRGVTSSGHFSFLCTAVNLENTSVQPVTDNSVQEHWRDGLVSCVVAGVWDWTIPWDQMAARQHELTNIIDPLLTSATPGSGTYLNEANFQQSDWQSVFYGGKYAKLKAIKKVWDPLDLFYGPTAVGSESWSADSAGRLCRTGN</sequence>
<dbReference type="Proteomes" id="UP001224890">
    <property type="component" value="Unassembled WGS sequence"/>
</dbReference>
<dbReference type="SUPFAM" id="SSF56176">
    <property type="entry name" value="FAD-binding/transporter-associated domain-like"/>
    <property type="match status" value="1"/>
</dbReference>
<evidence type="ECO:0000256" key="3">
    <source>
        <dbReference type="SAM" id="SignalP"/>
    </source>
</evidence>
<dbReference type="InterPro" id="IPR050432">
    <property type="entry name" value="FAD-linked_Oxidoreductases_BP"/>
</dbReference>
<dbReference type="GO" id="GO:0016491">
    <property type="term" value="F:oxidoreductase activity"/>
    <property type="evidence" value="ECO:0007669"/>
    <property type="project" value="UniProtKB-KW"/>
</dbReference>
<dbReference type="InterPro" id="IPR012951">
    <property type="entry name" value="BBE"/>
</dbReference>
<dbReference type="PROSITE" id="PS51387">
    <property type="entry name" value="FAD_PCMH"/>
    <property type="match status" value="1"/>
</dbReference>
<evidence type="ECO:0000313" key="5">
    <source>
        <dbReference type="EMBL" id="KAK1657127.1"/>
    </source>
</evidence>
<dbReference type="InterPro" id="IPR036318">
    <property type="entry name" value="FAD-bd_PCMH-like_sf"/>
</dbReference>
<keyword evidence="3" id="KW-0732">Signal</keyword>
<dbReference type="InterPro" id="IPR006094">
    <property type="entry name" value="Oxid_FAD_bind_N"/>
</dbReference>
<dbReference type="Pfam" id="PF01565">
    <property type="entry name" value="FAD_binding_4"/>
    <property type="match status" value="1"/>
</dbReference>
<dbReference type="PANTHER" id="PTHR13878">
    <property type="entry name" value="GULONOLACTONE OXIDASE"/>
    <property type="match status" value="1"/>
</dbReference>
<dbReference type="InterPro" id="IPR016166">
    <property type="entry name" value="FAD-bd_PCMH"/>
</dbReference>
<feature type="signal peptide" evidence="3">
    <location>
        <begin position="1"/>
        <end position="26"/>
    </location>
</feature>
<dbReference type="PANTHER" id="PTHR13878:SF91">
    <property type="entry name" value="FAD BINDING DOMAIN PROTEIN (AFU_ORTHOLOGUE AFUA_6G12070)-RELATED"/>
    <property type="match status" value="1"/>
</dbReference>